<dbReference type="Pfam" id="PF13409">
    <property type="entry name" value="GST_N_2"/>
    <property type="match status" value="1"/>
</dbReference>
<dbReference type="Gene3D" id="1.20.1050.10">
    <property type="match status" value="1"/>
</dbReference>
<feature type="domain" description="GST N-terminal" evidence="2">
    <location>
        <begin position="620"/>
        <end position="692"/>
    </location>
</feature>
<evidence type="ECO:0000259" key="2">
    <source>
        <dbReference type="Pfam" id="PF13409"/>
    </source>
</evidence>
<feature type="domain" description="Glutathione S-transferase UstS-like C-terminal" evidence="3">
    <location>
        <begin position="778"/>
        <end position="864"/>
    </location>
</feature>
<dbReference type="STRING" id="181874.A0A409W9I0"/>
<evidence type="ECO:0000256" key="1">
    <source>
        <dbReference type="SAM" id="Coils"/>
    </source>
</evidence>
<dbReference type="Gene3D" id="3.40.30.10">
    <property type="entry name" value="Glutaredoxin"/>
    <property type="match status" value="1"/>
</dbReference>
<organism evidence="4 5">
    <name type="scientific">Panaeolus cyanescens</name>
    <dbReference type="NCBI Taxonomy" id="181874"/>
    <lineage>
        <taxon>Eukaryota</taxon>
        <taxon>Fungi</taxon>
        <taxon>Dikarya</taxon>
        <taxon>Basidiomycota</taxon>
        <taxon>Agaricomycotina</taxon>
        <taxon>Agaricomycetes</taxon>
        <taxon>Agaricomycetidae</taxon>
        <taxon>Agaricales</taxon>
        <taxon>Agaricineae</taxon>
        <taxon>Galeropsidaceae</taxon>
        <taxon>Panaeolus</taxon>
    </lineage>
</organism>
<dbReference type="SUPFAM" id="SSF52833">
    <property type="entry name" value="Thioredoxin-like"/>
    <property type="match status" value="1"/>
</dbReference>
<accession>A0A409W9I0</accession>
<keyword evidence="1" id="KW-0175">Coiled coil</keyword>
<dbReference type="InterPro" id="IPR036282">
    <property type="entry name" value="Glutathione-S-Trfase_C_sf"/>
</dbReference>
<dbReference type="AlphaFoldDB" id="A0A409W9I0"/>
<dbReference type="Proteomes" id="UP000284842">
    <property type="component" value="Unassembled WGS sequence"/>
</dbReference>
<dbReference type="SUPFAM" id="SSF47616">
    <property type="entry name" value="GST C-terminal domain-like"/>
    <property type="match status" value="1"/>
</dbReference>
<reference evidence="4 5" key="1">
    <citation type="journal article" date="2018" name="Evol. Lett.">
        <title>Horizontal gene cluster transfer increased hallucinogenic mushroom diversity.</title>
        <authorList>
            <person name="Reynolds H.T."/>
            <person name="Vijayakumar V."/>
            <person name="Gluck-Thaler E."/>
            <person name="Korotkin H.B."/>
            <person name="Matheny P.B."/>
            <person name="Slot J.C."/>
        </authorList>
    </citation>
    <scope>NUCLEOTIDE SEQUENCE [LARGE SCALE GENOMIC DNA]</scope>
    <source>
        <strain evidence="4 5">2629</strain>
    </source>
</reference>
<dbReference type="InterPro" id="IPR004045">
    <property type="entry name" value="Glutathione_S-Trfase_N"/>
</dbReference>
<dbReference type="InParanoid" id="A0A409W9I0"/>
<feature type="coiled-coil region" evidence="1">
    <location>
        <begin position="58"/>
        <end position="92"/>
    </location>
</feature>
<gene>
    <name evidence="4" type="ORF">CVT24_010137</name>
</gene>
<dbReference type="InterPro" id="IPR036249">
    <property type="entry name" value="Thioredoxin-like_sf"/>
</dbReference>
<dbReference type="EMBL" id="NHTK01005695">
    <property type="protein sequence ID" value="PPQ75176.1"/>
    <property type="molecule type" value="Genomic_DNA"/>
</dbReference>
<evidence type="ECO:0000259" key="3">
    <source>
        <dbReference type="Pfam" id="PF22041"/>
    </source>
</evidence>
<protein>
    <submittedName>
        <fullName evidence="4">Uncharacterized protein</fullName>
    </submittedName>
</protein>
<dbReference type="InterPro" id="IPR054416">
    <property type="entry name" value="GST_UstS-like_C"/>
</dbReference>
<proteinExistence type="predicted"/>
<sequence length="868" mass="97891">MDDCTETEFTRLHSAHRRISWPSTLENVSITLPKAFLPLLVHNDAPSLEVAGMVETYRESLQSKEHEAHKRILALQRELDVVKKEQQQLAKKSLACDIILSIFRRLPNDIIYEILTYCPSYSPSTQNQHVPTILSHVSKAFRETIHGMSAKWRDLRVRASQDQELDSRLQDQLGHFDRLSGPFPLKFTLGQRTLQENWVYHPRLKTLAIESAPCSNPSMERLLQLAINQGLAEGSPQRNIQSLVIHAPQRSLMGGARYTTGLVTCLLDHLPSLHHLWLGSDFGYLREMLSIPADANPWSRLTRLFMAHRITADNDLYLATLLALLPQLEVASFTIVERLVHPDLIAPAPAPIVHGCLKELGITFFAHEVDVLAAFRSCFFPALTSLWLEFQNSRALFKTPSTVGLSASSIFPVLKSLSICDCSWGANTYDNVALSNLFTLPTICDLNVYFLHSFKHVLGFLSLMRKPTSTTAGPNTANSHSPLFPNISYLNLHVFETSETCQWGPDTYYSDGPIHNPKQDKKPSMVASLCHAFAAVKAARTQTQIKVEYMVWPDADDLQPTERANKDNSQGFLQNIDSVTILDHTNFRPITPSTLSSKMITFYDIALRKPVEKFCCAVNPWKTRYALNFKGVPYSTTWVPLTDVAKVRSALKVPPCRKFADGTDFLTLPIIQDHSTDSFVGDSFDIAVYLQEKYPNSGAGDLFPPQNLDFGDRSNLHMDVPLTQARQGPFPEYAKFNMDVDAAFTPHIQLMFETFPFDPAYEEINRAEFVRRGNATSWEDFALIGKPRGERKESFKNSLSGLAQLYLKDRSGPFVLGTRASYADLIVGGWLMMMSRALPESEWNELREWHSGVFGQLHDALHVYTEVK</sequence>
<evidence type="ECO:0000313" key="5">
    <source>
        <dbReference type="Proteomes" id="UP000284842"/>
    </source>
</evidence>
<dbReference type="OrthoDB" id="4951845at2759"/>
<comment type="caution">
    <text evidence="4">The sequence shown here is derived from an EMBL/GenBank/DDBJ whole genome shotgun (WGS) entry which is preliminary data.</text>
</comment>
<name>A0A409W9I0_9AGAR</name>
<evidence type="ECO:0000313" key="4">
    <source>
        <dbReference type="EMBL" id="PPQ75176.1"/>
    </source>
</evidence>
<dbReference type="Pfam" id="PF22041">
    <property type="entry name" value="GST_C_7"/>
    <property type="match status" value="1"/>
</dbReference>
<keyword evidence="5" id="KW-1185">Reference proteome</keyword>